<dbReference type="EC" id="2.1.1.-" evidence="4"/>
<dbReference type="InterPro" id="IPR043675">
    <property type="entry name" value="TrmR_methyltr"/>
</dbReference>
<gene>
    <name evidence="4" type="primary">trmR</name>
    <name evidence="6" type="ORF">AWH56_000860</name>
    <name evidence="5" type="ORF">AWH56_15470</name>
</gene>
<dbReference type="GO" id="GO:0008757">
    <property type="term" value="F:S-adenosylmethionine-dependent methyltransferase activity"/>
    <property type="evidence" value="ECO:0007669"/>
    <property type="project" value="TreeGrafter"/>
</dbReference>
<keyword evidence="4" id="KW-0819">tRNA processing</keyword>
<feature type="binding site" evidence="4">
    <location>
        <position position="157"/>
    </location>
    <ligand>
        <name>Mg(2+)</name>
        <dbReference type="ChEBI" id="CHEBI:18420"/>
    </ligand>
</feature>
<keyword evidence="4" id="KW-0479">Metal-binding</keyword>
<keyword evidence="1 4" id="KW-0489">Methyltransferase</keyword>
<reference evidence="6 7" key="3">
    <citation type="journal article" date="2019" name="Int. J. Syst. Evol. Microbiol.">
        <title>Anaerobacillus isosaccharinicus sp. nov., an alkaliphilic bacterium which degrades isosaccharinic acid.</title>
        <authorList>
            <person name="Bassil N.M."/>
            <person name="Lloyd J.R."/>
        </authorList>
    </citation>
    <scope>NUCLEOTIDE SEQUENCE [LARGE SCALE GENOMIC DNA]</scope>
    <source>
        <strain evidence="6 7">NB2006</strain>
    </source>
</reference>
<comment type="function">
    <text evidence="4">Catalyzes the methylation of 5-hydroxyuridine (ho5U) to form 5-methoxyuridine (mo5U) at position 34 in tRNAs.</text>
</comment>
<dbReference type="InterPro" id="IPR002935">
    <property type="entry name" value="SAM_O-MeTrfase"/>
</dbReference>
<dbReference type="AlphaFoldDB" id="A0A1S2LJ78"/>
<dbReference type="InterPro" id="IPR029063">
    <property type="entry name" value="SAM-dependent_MTases_sf"/>
</dbReference>
<protein>
    <recommendedName>
        <fullName evidence="4">tRNA 5-hydroxyuridine methyltransferase</fullName>
        <ecNumber evidence="4">2.1.1.-</ecNumber>
    </recommendedName>
    <alternativeName>
        <fullName evidence="4">ho5U methyltransferase</fullName>
    </alternativeName>
</protein>
<reference evidence="6 7" key="2">
    <citation type="journal article" date="2017" name="Genome Announc.">
        <title>Draft Genome Sequences of Four Alkaliphilic Bacteria Belonging to the Anaerobacillus Genus.</title>
        <authorList>
            <person name="Bassil N.M."/>
            <person name="Lloyd J.R."/>
        </authorList>
    </citation>
    <scope>NUCLEOTIDE SEQUENCE [LARGE SCALE GENOMIC DNA]</scope>
    <source>
        <strain evidence="6 7">NB2006</strain>
    </source>
</reference>
<evidence type="ECO:0000256" key="1">
    <source>
        <dbReference type="ARBA" id="ARBA00022603"/>
    </source>
</evidence>
<dbReference type="Proteomes" id="UP000180175">
    <property type="component" value="Chromosome"/>
</dbReference>
<evidence type="ECO:0000313" key="7">
    <source>
        <dbReference type="Proteomes" id="UP000180175"/>
    </source>
</evidence>
<comment type="subunit">
    <text evidence="4">Homodimer.</text>
</comment>
<feature type="binding site" evidence="4">
    <location>
        <position position="158"/>
    </location>
    <ligand>
        <name>Mg(2+)</name>
        <dbReference type="ChEBI" id="CHEBI:18420"/>
    </ligand>
</feature>
<dbReference type="HAMAP" id="MF_02217">
    <property type="entry name" value="TrmR_methyltr"/>
    <property type="match status" value="1"/>
</dbReference>
<keyword evidence="4" id="KW-0460">Magnesium</keyword>
<feature type="binding site" evidence="4">
    <location>
        <position position="83"/>
    </location>
    <ligand>
        <name>S-adenosyl-L-methionine</name>
        <dbReference type="ChEBI" id="CHEBI:59789"/>
    </ligand>
</feature>
<reference evidence="5 7" key="1">
    <citation type="submission" date="2016-10" db="EMBL/GenBank/DDBJ databases">
        <title>Draft genome sequences of four alkaliphilic bacteria belonging to the Anaerobacillus genus.</title>
        <authorList>
            <person name="Bassil N.M."/>
            <person name="Lloyd J.R."/>
        </authorList>
    </citation>
    <scope>NUCLEOTIDE SEQUENCE [LARGE SCALE GENOMIC DNA]</scope>
    <source>
        <strain evidence="5 7">NB2006</strain>
    </source>
</reference>
<reference evidence="6" key="4">
    <citation type="submission" date="2020-10" db="EMBL/GenBank/DDBJ databases">
        <authorList>
            <person name="Bassil N.M."/>
            <person name="Lloyd J.R."/>
        </authorList>
    </citation>
    <scope>NUCLEOTIDE SEQUENCE</scope>
    <source>
        <strain evidence="6">NB2006</strain>
    </source>
</reference>
<feature type="binding site" evidence="4">
    <location>
        <position position="131"/>
    </location>
    <ligand>
        <name>S-adenosyl-L-methionine</name>
        <dbReference type="ChEBI" id="CHEBI:59789"/>
    </ligand>
</feature>
<dbReference type="EMBL" id="CP063356">
    <property type="protein sequence ID" value="QOY36282.1"/>
    <property type="molecule type" value="Genomic_DNA"/>
</dbReference>
<dbReference type="GO" id="GO:0008171">
    <property type="term" value="F:O-methyltransferase activity"/>
    <property type="evidence" value="ECO:0007669"/>
    <property type="project" value="InterPro"/>
</dbReference>
<keyword evidence="2 4" id="KW-0808">Transferase</keyword>
<feature type="binding site" evidence="4">
    <location>
        <position position="66"/>
    </location>
    <ligand>
        <name>S-adenosyl-L-methionine</name>
        <dbReference type="ChEBI" id="CHEBI:59789"/>
    </ligand>
</feature>
<dbReference type="GO" id="GO:0016300">
    <property type="term" value="F:tRNA (uridine) methyltransferase activity"/>
    <property type="evidence" value="ECO:0007669"/>
    <property type="project" value="UniProtKB-UniRule"/>
</dbReference>
<dbReference type="OrthoDB" id="9799672at2"/>
<sequence>MVSEQVNAYLSSLIKPRNPLLTEMEQYAEEHDVPIMDIVSIEAMLQILSFTGTSKVLEIGTAIGYSAMRVAEKLPHCQIVSVERDEKRYLVAKEFIKRANLESRVTLMFGDALEVATEIEQYGSFDCLFIDAAKGQYKRFFELYSPLVQQHGLIVSDNVLYKGIVANEGKIAKGIRTMVTNLKSYNEMLMQNDGYETTFYPIGDGMAISKKK</sequence>
<dbReference type="GO" id="GO:0000287">
    <property type="term" value="F:magnesium ion binding"/>
    <property type="evidence" value="ECO:0007669"/>
    <property type="project" value="UniProtKB-UniRule"/>
</dbReference>
<comment type="similarity">
    <text evidence="4">Belongs to the class I-like SAM-binding methyltransferase superfamily. Cation-dependent O-methyltransferase family.</text>
</comment>
<evidence type="ECO:0000256" key="2">
    <source>
        <dbReference type="ARBA" id="ARBA00022679"/>
    </source>
</evidence>
<dbReference type="InterPro" id="IPR050362">
    <property type="entry name" value="Cation-dep_OMT"/>
</dbReference>
<dbReference type="PANTHER" id="PTHR10509:SF14">
    <property type="entry name" value="CAFFEOYL-COA O-METHYLTRANSFERASE 3-RELATED"/>
    <property type="match status" value="1"/>
</dbReference>
<dbReference type="RefSeq" id="WP_071317947.1">
    <property type="nucleotide sequence ID" value="NZ_CP063356.2"/>
</dbReference>
<evidence type="ECO:0000256" key="3">
    <source>
        <dbReference type="ARBA" id="ARBA00022691"/>
    </source>
</evidence>
<dbReference type="PANTHER" id="PTHR10509">
    <property type="entry name" value="O-METHYLTRANSFERASE-RELATED"/>
    <property type="match status" value="1"/>
</dbReference>
<dbReference type="CDD" id="cd02440">
    <property type="entry name" value="AdoMet_MTases"/>
    <property type="match status" value="1"/>
</dbReference>
<dbReference type="GO" id="GO:0030488">
    <property type="term" value="P:tRNA methylation"/>
    <property type="evidence" value="ECO:0007669"/>
    <property type="project" value="UniProtKB-UniRule"/>
</dbReference>
<feature type="binding site" evidence="4">
    <location>
        <begin position="111"/>
        <end position="112"/>
    </location>
    <ligand>
        <name>S-adenosyl-L-methionine</name>
        <dbReference type="ChEBI" id="CHEBI:59789"/>
    </ligand>
</feature>
<dbReference type="Pfam" id="PF01596">
    <property type="entry name" value="Methyltransf_3"/>
    <property type="match status" value="1"/>
</dbReference>
<evidence type="ECO:0000313" key="6">
    <source>
        <dbReference type="EMBL" id="QOY36282.1"/>
    </source>
</evidence>
<dbReference type="PROSITE" id="PS51682">
    <property type="entry name" value="SAM_OMT_I"/>
    <property type="match status" value="1"/>
</dbReference>
<evidence type="ECO:0000256" key="4">
    <source>
        <dbReference type="HAMAP-Rule" id="MF_02217"/>
    </source>
</evidence>
<dbReference type="KEGG" id="aia:AWH56_000860"/>
<accession>A0A1S2LJ78</accession>
<name>A0A1S2LJ78_9BACI</name>
<dbReference type="SUPFAM" id="SSF53335">
    <property type="entry name" value="S-adenosyl-L-methionine-dependent methyltransferases"/>
    <property type="match status" value="1"/>
</dbReference>
<dbReference type="Gene3D" id="3.40.50.150">
    <property type="entry name" value="Vaccinia Virus protein VP39"/>
    <property type="match status" value="1"/>
</dbReference>
<feature type="binding site" evidence="4">
    <location>
        <position position="36"/>
    </location>
    <ligand>
        <name>S-adenosyl-L-methionine</name>
        <dbReference type="ChEBI" id="CHEBI:59789"/>
    </ligand>
</feature>
<evidence type="ECO:0000313" key="5">
    <source>
        <dbReference type="EMBL" id="OIJ11515.1"/>
    </source>
</evidence>
<keyword evidence="3 4" id="KW-0949">S-adenosyl-L-methionine</keyword>
<dbReference type="EMBL" id="LQXD01000134">
    <property type="protein sequence ID" value="OIJ11515.1"/>
    <property type="molecule type" value="Genomic_DNA"/>
</dbReference>
<keyword evidence="7" id="KW-1185">Reference proteome</keyword>
<feature type="binding site" evidence="4">
    <location>
        <position position="131"/>
    </location>
    <ligand>
        <name>Mg(2+)</name>
        <dbReference type="ChEBI" id="CHEBI:18420"/>
    </ligand>
</feature>
<organism evidence="5 7">
    <name type="scientific">Anaerobacillus isosaccharinicus</name>
    <dbReference type="NCBI Taxonomy" id="1532552"/>
    <lineage>
        <taxon>Bacteria</taxon>
        <taxon>Bacillati</taxon>
        <taxon>Bacillota</taxon>
        <taxon>Bacilli</taxon>
        <taxon>Bacillales</taxon>
        <taxon>Bacillaceae</taxon>
        <taxon>Anaerobacillus</taxon>
    </lineage>
</organism>
<proteinExistence type="inferred from homology"/>
<comment type="catalytic activity">
    <reaction evidence="4">
        <text>5-hydroxyuridine(34) in tRNA + S-adenosyl-L-methionine = 5-methoxyuridine(34) in tRNA + S-adenosyl-L-homocysteine + H(+)</text>
        <dbReference type="Rhea" id="RHEA:60524"/>
        <dbReference type="Rhea" id="RHEA-COMP:13381"/>
        <dbReference type="Rhea" id="RHEA-COMP:15591"/>
        <dbReference type="ChEBI" id="CHEBI:15378"/>
        <dbReference type="ChEBI" id="CHEBI:57856"/>
        <dbReference type="ChEBI" id="CHEBI:59789"/>
        <dbReference type="ChEBI" id="CHEBI:136877"/>
        <dbReference type="ChEBI" id="CHEBI:143860"/>
    </reaction>
</comment>